<sequence length="185" mass="20085">MTVLPIRTVPDPVLRTLADPVPVGRRNLHQLVQDMFETMDDVGGVGLAAPQVGVGLRIFTFDVEGQRGHVVNPVLETSGEKLTEPGEGCLSVPGLRYHPERFAEATVTGVDLDGNPVSYRGEGLTARCFQHEADHLEGMLYIDRLTGEDRKDSRRKLRDPGYGRITGSTRADRAATISSSFGGSL</sequence>
<keyword evidence="5 6" id="KW-0408">Iron</keyword>
<dbReference type="EMBL" id="QREH01000001">
    <property type="protein sequence ID" value="REE02992.1"/>
    <property type="molecule type" value="Genomic_DNA"/>
</dbReference>
<dbReference type="AlphaFoldDB" id="A0A3D9LA40"/>
<dbReference type="InterPro" id="IPR023635">
    <property type="entry name" value="Peptide_deformylase"/>
</dbReference>
<protein>
    <recommendedName>
        <fullName evidence="6">Peptide deformylase</fullName>
        <shortName evidence="6">PDF</shortName>
        <ecNumber evidence="6">3.5.1.88</ecNumber>
    </recommendedName>
    <alternativeName>
        <fullName evidence="6">Polypeptide deformylase</fullName>
    </alternativeName>
</protein>
<dbReference type="OrthoDB" id="9804313at2"/>
<dbReference type="CDD" id="cd00487">
    <property type="entry name" value="Pep_deformylase"/>
    <property type="match status" value="1"/>
</dbReference>
<keyword evidence="8" id="KW-1185">Reference proteome</keyword>
<feature type="binding site" evidence="6">
    <location>
        <position position="131"/>
    </location>
    <ligand>
        <name>Fe cation</name>
        <dbReference type="ChEBI" id="CHEBI:24875"/>
    </ligand>
</feature>
<keyword evidence="2 6" id="KW-0479">Metal-binding</keyword>
<evidence type="ECO:0000256" key="2">
    <source>
        <dbReference type="ARBA" id="ARBA00022723"/>
    </source>
</evidence>
<dbReference type="PRINTS" id="PR01576">
    <property type="entry name" value="PDEFORMYLASE"/>
</dbReference>
<dbReference type="EC" id="3.5.1.88" evidence="6"/>
<dbReference type="PANTHER" id="PTHR10458:SF2">
    <property type="entry name" value="PEPTIDE DEFORMYLASE, MITOCHONDRIAL"/>
    <property type="match status" value="1"/>
</dbReference>
<evidence type="ECO:0000313" key="7">
    <source>
        <dbReference type="EMBL" id="REE02992.1"/>
    </source>
</evidence>
<dbReference type="NCBIfam" id="NF001159">
    <property type="entry name" value="PRK00150.1-3"/>
    <property type="match status" value="1"/>
</dbReference>
<dbReference type="GO" id="GO:0042586">
    <property type="term" value="F:peptide deformylase activity"/>
    <property type="evidence" value="ECO:0007669"/>
    <property type="project" value="UniProtKB-UniRule"/>
</dbReference>
<evidence type="ECO:0000256" key="3">
    <source>
        <dbReference type="ARBA" id="ARBA00022801"/>
    </source>
</evidence>
<feature type="binding site" evidence="6">
    <location>
        <position position="135"/>
    </location>
    <ligand>
        <name>Fe cation</name>
        <dbReference type="ChEBI" id="CHEBI:24875"/>
    </ligand>
</feature>
<dbReference type="HAMAP" id="MF_00163">
    <property type="entry name" value="Pep_deformylase"/>
    <property type="match status" value="1"/>
</dbReference>
<dbReference type="PANTHER" id="PTHR10458">
    <property type="entry name" value="PEPTIDE DEFORMYLASE"/>
    <property type="match status" value="1"/>
</dbReference>
<dbReference type="GO" id="GO:0006412">
    <property type="term" value="P:translation"/>
    <property type="evidence" value="ECO:0007669"/>
    <property type="project" value="UniProtKB-UniRule"/>
</dbReference>
<dbReference type="InterPro" id="IPR036821">
    <property type="entry name" value="Peptide_deformylase_sf"/>
</dbReference>
<dbReference type="PIRSF" id="PIRSF004749">
    <property type="entry name" value="Pep_def"/>
    <property type="match status" value="1"/>
</dbReference>
<evidence type="ECO:0000256" key="5">
    <source>
        <dbReference type="ARBA" id="ARBA00023004"/>
    </source>
</evidence>
<evidence type="ECO:0000256" key="6">
    <source>
        <dbReference type="HAMAP-Rule" id="MF_00163"/>
    </source>
</evidence>
<evidence type="ECO:0000313" key="8">
    <source>
        <dbReference type="Proteomes" id="UP000256727"/>
    </source>
</evidence>
<comment type="similarity">
    <text evidence="1 6">Belongs to the polypeptide deformylase family.</text>
</comment>
<dbReference type="Gene3D" id="3.90.45.10">
    <property type="entry name" value="Peptide deformylase"/>
    <property type="match status" value="1"/>
</dbReference>
<feature type="active site" evidence="6">
    <location>
        <position position="132"/>
    </location>
</feature>
<proteinExistence type="inferred from homology"/>
<accession>A0A3D9LA40</accession>
<feature type="binding site" evidence="6">
    <location>
        <position position="89"/>
    </location>
    <ligand>
        <name>Fe cation</name>
        <dbReference type="ChEBI" id="CHEBI:24875"/>
    </ligand>
</feature>
<name>A0A3D9LA40_9MICC</name>
<comment type="catalytic activity">
    <reaction evidence="6">
        <text>N-terminal N-formyl-L-methionyl-[peptide] + H2O = N-terminal L-methionyl-[peptide] + formate</text>
        <dbReference type="Rhea" id="RHEA:24420"/>
        <dbReference type="Rhea" id="RHEA-COMP:10639"/>
        <dbReference type="Rhea" id="RHEA-COMP:10640"/>
        <dbReference type="ChEBI" id="CHEBI:15377"/>
        <dbReference type="ChEBI" id="CHEBI:15740"/>
        <dbReference type="ChEBI" id="CHEBI:49298"/>
        <dbReference type="ChEBI" id="CHEBI:64731"/>
        <dbReference type="EC" id="3.5.1.88"/>
    </reaction>
</comment>
<gene>
    <name evidence="6" type="primary">def</name>
    <name evidence="7" type="ORF">C8E99_0791</name>
</gene>
<evidence type="ECO:0000256" key="1">
    <source>
        <dbReference type="ARBA" id="ARBA00010759"/>
    </source>
</evidence>
<organism evidence="7 8">
    <name type="scientific">Citricoccus muralis</name>
    <dbReference type="NCBI Taxonomy" id="169134"/>
    <lineage>
        <taxon>Bacteria</taxon>
        <taxon>Bacillati</taxon>
        <taxon>Actinomycetota</taxon>
        <taxon>Actinomycetes</taxon>
        <taxon>Micrococcales</taxon>
        <taxon>Micrococcaceae</taxon>
        <taxon>Citricoccus</taxon>
    </lineage>
</organism>
<dbReference type="RefSeq" id="WP_115931191.1">
    <property type="nucleotide sequence ID" value="NZ_QREH01000001.1"/>
</dbReference>
<comment type="cofactor">
    <cofactor evidence="6">
        <name>Fe(2+)</name>
        <dbReference type="ChEBI" id="CHEBI:29033"/>
    </cofactor>
    <text evidence="6">Binds 1 Fe(2+) ion.</text>
</comment>
<dbReference type="Pfam" id="PF01327">
    <property type="entry name" value="Pep_deformylase"/>
    <property type="match status" value="1"/>
</dbReference>
<dbReference type="SUPFAM" id="SSF56420">
    <property type="entry name" value="Peptide deformylase"/>
    <property type="match status" value="1"/>
</dbReference>
<comment type="caution">
    <text evidence="7">The sequence shown here is derived from an EMBL/GenBank/DDBJ whole genome shotgun (WGS) entry which is preliminary data.</text>
</comment>
<keyword evidence="3 6" id="KW-0378">Hydrolase</keyword>
<reference evidence="7 8" key="1">
    <citation type="submission" date="2018-07" db="EMBL/GenBank/DDBJ databases">
        <title>Sequencing the genomes of 1000 actinobacteria strains.</title>
        <authorList>
            <person name="Klenk H.-P."/>
        </authorList>
    </citation>
    <scope>NUCLEOTIDE SEQUENCE [LARGE SCALE GENOMIC DNA]</scope>
    <source>
        <strain evidence="7 8">DSM 14442</strain>
    </source>
</reference>
<dbReference type="Proteomes" id="UP000256727">
    <property type="component" value="Unassembled WGS sequence"/>
</dbReference>
<comment type="function">
    <text evidence="6">Removes the formyl group from the N-terminal Met of newly synthesized proteins. Requires at least a dipeptide for an efficient rate of reaction. N-terminal L-methionine is a prerequisite for activity but the enzyme has broad specificity at other positions.</text>
</comment>
<dbReference type="NCBIfam" id="TIGR00079">
    <property type="entry name" value="pept_deformyl"/>
    <property type="match status" value="1"/>
</dbReference>
<dbReference type="GO" id="GO:0046872">
    <property type="term" value="F:metal ion binding"/>
    <property type="evidence" value="ECO:0007669"/>
    <property type="project" value="UniProtKB-KW"/>
</dbReference>
<evidence type="ECO:0000256" key="4">
    <source>
        <dbReference type="ARBA" id="ARBA00022917"/>
    </source>
</evidence>
<keyword evidence="4 6" id="KW-0648">Protein biosynthesis</keyword>